<name>A0A7S4RKM3_9DINO</name>
<sequence>MAQALCRQVGPPHPPRGGGFSAPSPCPPGCSGSAGRERPARCGMPRANFPGPGAYDVNDSFRQSSRGVTLRIGGRSDHLEQEPLPGPSDYVPMGVGSKVAARCKFGTSKRFGRPNKDGPGPAEYSPRDPMVVSERKTIGERNGTLPLVTPTSTPGPGSYTPSRVREAPGCAANFARSSKRLVSPPLRGSSLDSPGPAAYQHEVGRSVGRRTPAVGFGTSPTQRLQSQDHTGKADSDRTPGPGSYTWELKPYGPKISITPRRPIEY</sequence>
<reference evidence="2" key="1">
    <citation type="submission" date="2021-01" db="EMBL/GenBank/DDBJ databases">
        <authorList>
            <person name="Corre E."/>
            <person name="Pelletier E."/>
            <person name="Niang G."/>
            <person name="Scheremetjew M."/>
            <person name="Finn R."/>
            <person name="Kale V."/>
            <person name="Holt S."/>
            <person name="Cochrane G."/>
            <person name="Meng A."/>
            <person name="Brown T."/>
            <person name="Cohen L."/>
        </authorList>
    </citation>
    <scope>NUCLEOTIDE SEQUENCE</scope>
    <source>
        <strain evidence="2">CCMP3105</strain>
    </source>
</reference>
<feature type="compositionally biased region" description="Low complexity" evidence="1">
    <location>
        <begin position="143"/>
        <end position="162"/>
    </location>
</feature>
<gene>
    <name evidence="2" type="ORF">AMON00008_LOCUS36964</name>
</gene>
<evidence type="ECO:0000256" key="1">
    <source>
        <dbReference type="SAM" id="MobiDB-lite"/>
    </source>
</evidence>
<protein>
    <submittedName>
        <fullName evidence="2">Uncharacterized protein</fullName>
    </submittedName>
</protein>
<dbReference type="InterPro" id="IPR010736">
    <property type="entry name" value="SHIPPO-rpt"/>
</dbReference>
<dbReference type="PANTHER" id="PTHR21580:SF28">
    <property type="entry name" value="BOREALIN N-TERMINAL DOMAIN-CONTAINING PROTEIN-RELATED"/>
    <property type="match status" value="1"/>
</dbReference>
<accession>A0A7S4RKM3</accession>
<evidence type="ECO:0000313" key="2">
    <source>
        <dbReference type="EMBL" id="CAE4617641.1"/>
    </source>
</evidence>
<dbReference type="Pfam" id="PF07004">
    <property type="entry name" value="SHIPPO-rpt"/>
    <property type="match status" value="3"/>
</dbReference>
<feature type="region of interest" description="Disordered" evidence="1">
    <location>
        <begin position="1"/>
        <end position="93"/>
    </location>
</feature>
<dbReference type="InterPro" id="IPR051291">
    <property type="entry name" value="CIMAP"/>
</dbReference>
<feature type="region of interest" description="Disordered" evidence="1">
    <location>
        <begin position="106"/>
        <end position="265"/>
    </location>
</feature>
<dbReference type="AlphaFoldDB" id="A0A7S4RKM3"/>
<organism evidence="2">
    <name type="scientific">Alexandrium monilatum</name>
    <dbReference type="NCBI Taxonomy" id="311494"/>
    <lineage>
        <taxon>Eukaryota</taxon>
        <taxon>Sar</taxon>
        <taxon>Alveolata</taxon>
        <taxon>Dinophyceae</taxon>
        <taxon>Gonyaulacales</taxon>
        <taxon>Pyrocystaceae</taxon>
        <taxon>Alexandrium</taxon>
    </lineage>
</organism>
<dbReference type="PANTHER" id="PTHR21580">
    <property type="entry name" value="SHIPPO-1-RELATED"/>
    <property type="match status" value="1"/>
</dbReference>
<proteinExistence type="predicted"/>
<feature type="compositionally biased region" description="Polar residues" evidence="1">
    <location>
        <begin position="218"/>
        <end position="228"/>
    </location>
</feature>
<dbReference type="EMBL" id="HBNR01052659">
    <property type="protein sequence ID" value="CAE4617641.1"/>
    <property type="molecule type" value="Transcribed_RNA"/>
</dbReference>